<feature type="coiled-coil region" evidence="1">
    <location>
        <begin position="1847"/>
        <end position="1878"/>
    </location>
</feature>
<dbReference type="Gene3D" id="1.10.287.1490">
    <property type="match status" value="1"/>
</dbReference>
<gene>
    <name evidence="3" type="ORF">BFJ65_g14671</name>
</gene>
<feature type="compositionally biased region" description="Basic and acidic residues" evidence="2">
    <location>
        <begin position="558"/>
        <end position="575"/>
    </location>
</feature>
<feature type="compositionally biased region" description="Basic and acidic residues" evidence="2">
    <location>
        <begin position="417"/>
        <end position="436"/>
    </location>
</feature>
<feature type="compositionally biased region" description="Basic and acidic residues" evidence="2">
    <location>
        <begin position="1093"/>
        <end position="1140"/>
    </location>
</feature>
<dbReference type="PANTHER" id="PTHR43941">
    <property type="entry name" value="STRUCTURAL MAINTENANCE OF CHROMOSOMES PROTEIN 2"/>
    <property type="match status" value="1"/>
</dbReference>
<feature type="compositionally biased region" description="Polar residues" evidence="2">
    <location>
        <begin position="192"/>
        <end position="207"/>
    </location>
</feature>
<organism evidence="3 4">
    <name type="scientific">Fusarium oxysporum f. sp. cepae</name>
    <dbReference type="NCBI Taxonomy" id="396571"/>
    <lineage>
        <taxon>Eukaryota</taxon>
        <taxon>Fungi</taxon>
        <taxon>Dikarya</taxon>
        <taxon>Ascomycota</taxon>
        <taxon>Pezizomycotina</taxon>
        <taxon>Sordariomycetes</taxon>
        <taxon>Hypocreomycetidae</taxon>
        <taxon>Hypocreales</taxon>
        <taxon>Nectriaceae</taxon>
        <taxon>Fusarium</taxon>
        <taxon>Fusarium oxysporum species complex</taxon>
    </lineage>
</organism>
<feature type="region of interest" description="Disordered" evidence="2">
    <location>
        <begin position="159"/>
        <end position="616"/>
    </location>
</feature>
<feature type="compositionally biased region" description="Basic and acidic residues" evidence="2">
    <location>
        <begin position="289"/>
        <end position="303"/>
    </location>
</feature>
<feature type="compositionally biased region" description="Basic and acidic residues" evidence="2">
    <location>
        <begin position="470"/>
        <end position="483"/>
    </location>
</feature>
<feature type="coiled-coil region" evidence="1">
    <location>
        <begin position="1391"/>
        <end position="1582"/>
    </location>
</feature>
<evidence type="ECO:0000256" key="2">
    <source>
        <dbReference type="SAM" id="MobiDB-lite"/>
    </source>
</evidence>
<feature type="coiled-coil region" evidence="1">
    <location>
        <begin position="1176"/>
        <end position="1203"/>
    </location>
</feature>
<dbReference type="PANTHER" id="PTHR43941:SF1">
    <property type="entry name" value="STRUCTURAL MAINTENANCE OF CHROMOSOMES PROTEIN 2"/>
    <property type="match status" value="1"/>
</dbReference>
<feature type="coiled-coil region" evidence="1">
    <location>
        <begin position="994"/>
        <end position="1035"/>
    </location>
</feature>
<feature type="region of interest" description="Disordered" evidence="2">
    <location>
        <begin position="115"/>
        <end position="139"/>
    </location>
</feature>
<reference evidence="3 4" key="1">
    <citation type="journal article" date="2018" name="Sci. Rep.">
        <title>Characterisation of pathogen-specific regions and novel effector candidates in Fusarium oxysporum f. sp. cepae.</title>
        <authorList>
            <person name="Armitage A.D."/>
            <person name="Taylor A."/>
            <person name="Sobczyk M.K."/>
            <person name="Baxter L."/>
            <person name="Greenfield B.P."/>
            <person name="Bates H.J."/>
            <person name="Wilson F."/>
            <person name="Jackson A.C."/>
            <person name="Ott S."/>
            <person name="Harrison R.J."/>
            <person name="Clarkson J.P."/>
        </authorList>
    </citation>
    <scope>NUCLEOTIDE SEQUENCE [LARGE SCALE GENOMIC DNA]</scope>
    <source>
        <strain evidence="3 4">FoC_Fus2</strain>
    </source>
</reference>
<dbReference type="SUPFAM" id="SSF57997">
    <property type="entry name" value="Tropomyosin"/>
    <property type="match status" value="1"/>
</dbReference>
<comment type="caution">
    <text evidence="3">The sequence shown here is derived from an EMBL/GenBank/DDBJ whole genome shotgun (WGS) entry which is preliminary data.</text>
</comment>
<feature type="compositionally biased region" description="Basic and acidic residues" evidence="2">
    <location>
        <begin position="531"/>
        <end position="544"/>
    </location>
</feature>
<accession>A0A3L6N023</accession>
<feature type="compositionally biased region" description="Polar residues" evidence="2">
    <location>
        <begin position="70"/>
        <end position="83"/>
    </location>
</feature>
<feature type="compositionally biased region" description="Basic and acidic residues" evidence="2">
    <location>
        <begin position="2259"/>
        <end position="2268"/>
    </location>
</feature>
<dbReference type="EMBL" id="MRCU01000010">
    <property type="protein sequence ID" value="RKK10676.1"/>
    <property type="molecule type" value="Genomic_DNA"/>
</dbReference>
<evidence type="ECO:0000313" key="3">
    <source>
        <dbReference type="EMBL" id="RKK10676.1"/>
    </source>
</evidence>
<feature type="coiled-coil region" evidence="1">
    <location>
        <begin position="1256"/>
        <end position="1290"/>
    </location>
</feature>
<keyword evidence="1" id="KW-0175">Coiled coil</keyword>
<feature type="region of interest" description="Disordered" evidence="2">
    <location>
        <begin position="1052"/>
        <end position="1140"/>
    </location>
</feature>
<feature type="compositionally biased region" description="Acidic residues" evidence="2">
    <location>
        <begin position="1079"/>
        <end position="1092"/>
    </location>
</feature>
<feature type="compositionally biased region" description="Acidic residues" evidence="2">
    <location>
        <begin position="485"/>
        <end position="495"/>
    </location>
</feature>
<feature type="compositionally biased region" description="Polar residues" evidence="2">
    <location>
        <begin position="504"/>
        <end position="513"/>
    </location>
</feature>
<evidence type="ECO:0000313" key="4">
    <source>
        <dbReference type="Proteomes" id="UP000270866"/>
    </source>
</evidence>
<feature type="region of interest" description="Disordered" evidence="2">
    <location>
        <begin position="2238"/>
        <end position="2281"/>
    </location>
</feature>
<feature type="compositionally biased region" description="Basic and acidic residues" evidence="2">
    <location>
        <begin position="380"/>
        <end position="391"/>
    </location>
</feature>
<feature type="compositionally biased region" description="Polar residues" evidence="2">
    <location>
        <begin position="597"/>
        <end position="608"/>
    </location>
</feature>
<feature type="compositionally biased region" description="Polar residues" evidence="2">
    <location>
        <begin position="438"/>
        <end position="469"/>
    </location>
</feature>
<feature type="compositionally biased region" description="Basic and acidic residues" evidence="2">
    <location>
        <begin position="84"/>
        <end position="93"/>
    </location>
</feature>
<name>A0A3L6N023_FUSOX</name>
<feature type="region of interest" description="Disordered" evidence="2">
    <location>
        <begin position="1366"/>
        <end position="1389"/>
    </location>
</feature>
<evidence type="ECO:0000256" key="1">
    <source>
        <dbReference type="SAM" id="Coils"/>
    </source>
</evidence>
<sequence>MSETQPCIEVAMPDIESCIEVAMPDTKPCIEVAMPDTESCIEVAMPDTKPSIEVGCPTIKKRRVGHEPTSKQLQRRQNNNGSKSKPDTKKGEGDSEMPDAENHQDNLNIEEEQGDFTFQPPTCGAENREGGVRSFHKPATKYKENITALNDMEELLSLSSGTRQVETDREGGDGNTQVAGSNSEMDTDFPRGTTNNEQVKSGLQDVQSWGRMDYPSCETETKKKNSATNMHTVRKGGETVTDVQVNMVIPETTRNNGQRDSGLDDIESGGNIDSPSCEAESDKQNSNNDIHEMGIDGEVRSDDELQSQGKVRGDGEEDAAFSEGITNDDQRKHGLEETGDSSNKDFSTCEVKASKQNRDSNMQEVGGEGVVDTAFPEGTTKPRESSSKLDDMESGGSMGSHCGEVETGKQNNAPDMHNVRSDGEVRSDPGVDRAFPEETSNNDQGSTGLDNMDSSDSVDYPSSETGTNKQNRDTNKPEVRCDGEIGSDVEMGDDIEAYRAIFRGTTNDEQSNTELHDMESGGSVDTTSLKADTERQNRDIDMHEVGSQLNTDMAIPRRSNEEQRNAEPNDKKLVGHVDSALGSATKRNDPTSAHIDATQNPHSGQMGSPSEPESPLKQKENFMNFARISREDNLRRMELERYSVARLEMKHAKLLIDMINSLFNRKADMYYLLAFKMVLLIFPYTAWEHVRDRLPAMMSYATEDIKTGLEKRVADEVYTEYPSDKGVDERIICWNQRLELYKGIEHGTKTLLEPTSRSVRTCVGRRPWECSSLQAKIQEMAGDLNHCQKFQEYFSHYASRTAFIFQNPQLLRDEIRFVVSILRQLILREDESSEAMFRELEAVASDIATAREIGSTEATMRQDVVMDLLEPDVEEITTDNDEKEGFKKRMVGDIRKQRILDDVKETVQHHQSKALNFEMQFNSSTESFNKLEREMNILRDETKVMEKGFSQLYFCFFGPAIPPSMSGELQETYNIILEKIKTDFNKSCSREAEKIQLLQQLKEAENEKTMLQNENQELRTQVEGIKTSYKGLEARLLPIDQNRAIRDWRVDNSTQNDKDMQMNDSPGFIGTPTSSLPDTGEDIEMVSFEGDDEKNMESGDGKNADGEKTTEDLRKERKASDKRETIEHSRPKARNLESRDIDAEKRLKSINRTLVSENMGLKDSIRNLEKLQKGKIEEFESQLRDCNKKAVALGEKNDEMENDFRLLYFNIFGKGLTPSLRKPSDIIWEKLETEFKYHCNKEQEQVKLLEKEKVLRASLEAESRKQDIRIQQLEQEFENVSRSLRQVQTVNIEAERSKSDIQAQLDAKTQSLSTLEYQFQQANKEKVSLKDINDELKTQVEGIENWYKCLEAKLLPIDKNREIQNWRVNSSTQSDKDTQTNDSDGFAGDSMPGLKEELAAVEAQVKSKEENLTAVEQEKTDLLKTIEKLEEDIKTGRDENKTAHNRINELEVQLDINSMNHQKAVDMQAQIVQLEQEIKSIQDREQSYKATIDEYENQIQDINNWTETRKGQITEVQQYLKDAETEVREQKKALVENMKELEAVKAEASNKEESRKSIEQERDRLKETMEKMEQTTNEKDKKLGILNVRLQDAGKEIKDLTTTLATVNATLHKERISKACEIGHLSKIIESLEKTKGEYDARIDESDNLKNRLREVEEERTAVMNVQDAMEKKDETISRLRQDTEVINEGHASEIKCLTEEVRKLNGQIEQEQKGDSGVTEIPLESSDFNDKSCAIPGKPEVALQELERWKESGDKLVESLKRIENVYSTIESLPSRLEQVLTTHQQSASDGNANCAYLQLGPVAQAADDGILTRLETKVGDLKRAIDKQHISSQDNVESNKICHSVEEMSKLISRLNQQSEESTERLCKEISRLTEQTSQLNSDIKEKDIQYREVTNELRTRKINFESEFERLSEKLPVLEIEQLKKQIHELHEQIRLLGPELKEKNQDLGTLKKDVSDIKAKTMTREGDIIRESLPSDLRNIMSKLIEMEKAMTQQQIACDERRNLSHFTSTRNTQLDESNSFSKLQSQVIDLNRNIAQLCEKDRFMVEVQKLQSSATERDSKFSGLKDKMDWLVQEVGKLQRRMKDSEAEVHSRQGDMAEFLRLSSNAWINQKPAEEATSKPNRNQDRRDELDGLREELSQIEKNIMYFTSTFPPPYGQPFSAVLEERFLGKVPVTERLKLLIERVRHRIDDLQSSLAQAKLDDGRVIRPEKARSTFVPDTNEVVTPLSELNMEFLTPTDRESGAIPTPNGQRQSRSADGKHNADSTHGGDLPLSSPVSGLRPCVKSAFTQTAIQEASKTLAVEGHEVLHESADSPMGSRKLEEEHALGSDSVRTDLERLRASLIFHLCTMLFASKRTVDVEGLREGSRIFSRRTIGKGNLELLEQVIKGYSEKSMKSRGANKELRKITYKGRKAFPDTLLKTYTTIFKTLLTLTQNLDINDPIIDSRRTKGLEAARLDKGTKIQRRRGKP</sequence>
<feature type="compositionally biased region" description="Polar residues" evidence="2">
    <location>
        <begin position="175"/>
        <end position="184"/>
    </location>
</feature>
<feature type="region of interest" description="Disordered" evidence="2">
    <location>
        <begin position="51"/>
        <end position="103"/>
    </location>
</feature>
<feature type="compositionally biased region" description="Basic and acidic residues" evidence="2">
    <location>
        <begin position="1052"/>
        <end position="1061"/>
    </location>
</feature>
<proteinExistence type="predicted"/>
<dbReference type="Proteomes" id="UP000270866">
    <property type="component" value="Unassembled WGS sequence"/>
</dbReference>
<protein>
    <submittedName>
        <fullName evidence="3">Uncharacterized protein</fullName>
    </submittedName>
</protein>
<feature type="coiled-coil region" evidence="1">
    <location>
        <begin position="1639"/>
        <end position="1715"/>
    </location>
</feature>